<keyword evidence="3" id="KW-1185">Reference proteome</keyword>
<feature type="region of interest" description="Disordered" evidence="1">
    <location>
        <begin position="262"/>
        <end position="351"/>
    </location>
</feature>
<organism evidence="2 3">
    <name type="scientific">Stylonychia lemnae</name>
    <name type="common">Ciliate</name>
    <dbReference type="NCBI Taxonomy" id="5949"/>
    <lineage>
        <taxon>Eukaryota</taxon>
        <taxon>Sar</taxon>
        <taxon>Alveolata</taxon>
        <taxon>Ciliophora</taxon>
        <taxon>Intramacronucleata</taxon>
        <taxon>Spirotrichea</taxon>
        <taxon>Stichotrichia</taxon>
        <taxon>Sporadotrichida</taxon>
        <taxon>Oxytrichidae</taxon>
        <taxon>Stylonychinae</taxon>
        <taxon>Stylonychia</taxon>
    </lineage>
</organism>
<reference evidence="2 3" key="1">
    <citation type="submission" date="2014-06" db="EMBL/GenBank/DDBJ databases">
        <authorList>
            <person name="Swart Estienne"/>
        </authorList>
    </citation>
    <scope>NUCLEOTIDE SEQUENCE [LARGE SCALE GENOMIC DNA]</scope>
    <source>
        <strain evidence="2 3">130c</strain>
    </source>
</reference>
<protein>
    <submittedName>
        <fullName evidence="2">Uncharacterized protein</fullName>
    </submittedName>
</protein>
<name>A0A077ZT79_STYLE</name>
<accession>A0A077ZT79</accession>
<evidence type="ECO:0000256" key="1">
    <source>
        <dbReference type="SAM" id="MobiDB-lite"/>
    </source>
</evidence>
<feature type="region of interest" description="Disordered" evidence="1">
    <location>
        <begin position="78"/>
        <end position="112"/>
    </location>
</feature>
<proteinExistence type="predicted"/>
<feature type="region of interest" description="Disordered" evidence="1">
    <location>
        <begin position="161"/>
        <end position="190"/>
    </location>
</feature>
<evidence type="ECO:0000313" key="2">
    <source>
        <dbReference type="EMBL" id="CDW73088.1"/>
    </source>
</evidence>
<gene>
    <name evidence="2" type="primary">Contig14257.g699</name>
    <name evidence="2" type="ORF">STYLEM_2057</name>
</gene>
<evidence type="ECO:0000313" key="3">
    <source>
        <dbReference type="Proteomes" id="UP000039865"/>
    </source>
</evidence>
<dbReference type="InParanoid" id="A0A077ZT79"/>
<feature type="compositionally biased region" description="Polar residues" evidence="1">
    <location>
        <begin position="101"/>
        <end position="112"/>
    </location>
</feature>
<dbReference type="AlphaFoldDB" id="A0A077ZT79"/>
<feature type="compositionally biased region" description="Basic and acidic residues" evidence="1">
    <location>
        <begin position="328"/>
        <end position="337"/>
    </location>
</feature>
<feature type="compositionally biased region" description="Polar residues" evidence="1">
    <location>
        <begin position="173"/>
        <end position="190"/>
    </location>
</feature>
<feature type="compositionally biased region" description="Basic and acidic residues" evidence="1">
    <location>
        <begin position="161"/>
        <end position="171"/>
    </location>
</feature>
<dbReference type="EMBL" id="CCKQ01001993">
    <property type="protein sequence ID" value="CDW73088.1"/>
    <property type="molecule type" value="Genomic_DNA"/>
</dbReference>
<dbReference type="Proteomes" id="UP000039865">
    <property type="component" value="Unassembled WGS sequence"/>
</dbReference>
<sequence>MSNPDMKTLDDVQGVSVKKFLRSNQSQSILQTLKLDSNGQRTPVKKHNIHIEQVLPMGDAGGYPYPSNYGLGSSISQRKRQHFNKEQRPLSKVNQEIKLPSHSSQGQRNYTAKSVVKNRRIIFAEFNKIQSYEHQHHPHFQSQQQYQQQLRSIENNIEKNKITPNSLKDKYQYPSNQTSSNPVPTQAPSELSTKRYVINVNADEENFKSVVNDGKPQSPFEKYMTDIKTEKGDKPYSNLDKEEIERFNRRLSFKKFNSNRRSLKTLTNSPDTQKVLPKKKKLITKSGTLTLPDREGDPESSNRTLKQRSKSREQILAVNINGSQGEQSIKEQDERLQQKQTANQEPSPFGMFQNRYYSNNFVENAGLLSKDSQNPCSRRFPLTELIDDLRKSLQSKQSQNELSNQMSSKLSNHTFKKIKSINERHMDKYRKSIFSGRESYDDHIYSSERNQ</sequence>